<keyword evidence="4" id="KW-0804">Transcription</keyword>
<accession>A0A1G8YJ14</accession>
<comment type="similarity">
    <text evidence="1">Belongs to the LysR transcriptional regulatory family.</text>
</comment>
<dbReference type="SUPFAM" id="SSF46785">
    <property type="entry name" value="Winged helix' DNA-binding domain"/>
    <property type="match status" value="1"/>
</dbReference>
<evidence type="ECO:0000256" key="1">
    <source>
        <dbReference type="ARBA" id="ARBA00009437"/>
    </source>
</evidence>
<keyword evidence="7" id="KW-1185">Reference proteome</keyword>
<dbReference type="EMBL" id="FNEK01000029">
    <property type="protein sequence ID" value="SDK02778.1"/>
    <property type="molecule type" value="Genomic_DNA"/>
</dbReference>
<evidence type="ECO:0000256" key="4">
    <source>
        <dbReference type="ARBA" id="ARBA00023163"/>
    </source>
</evidence>
<dbReference type="SUPFAM" id="SSF53850">
    <property type="entry name" value="Periplasmic binding protein-like II"/>
    <property type="match status" value="1"/>
</dbReference>
<dbReference type="RefSeq" id="WP_093157400.1">
    <property type="nucleotide sequence ID" value="NZ_FNEK01000029.1"/>
</dbReference>
<dbReference type="AlphaFoldDB" id="A0A1G8YJ14"/>
<dbReference type="Gene3D" id="1.10.10.10">
    <property type="entry name" value="Winged helix-like DNA-binding domain superfamily/Winged helix DNA-binding domain"/>
    <property type="match status" value="1"/>
</dbReference>
<dbReference type="InterPro" id="IPR036388">
    <property type="entry name" value="WH-like_DNA-bd_sf"/>
</dbReference>
<proteinExistence type="inferred from homology"/>
<dbReference type="PANTHER" id="PTHR30537:SF3">
    <property type="entry name" value="TRANSCRIPTIONAL REGULATORY PROTEIN"/>
    <property type="match status" value="1"/>
</dbReference>
<dbReference type="Pfam" id="PF00126">
    <property type="entry name" value="HTH_1"/>
    <property type="match status" value="1"/>
</dbReference>
<evidence type="ECO:0000256" key="2">
    <source>
        <dbReference type="ARBA" id="ARBA00023015"/>
    </source>
</evidence>
<evidence type="ECO:0000259" key="5">
    <source>
        <dbReference type="PROSITE" id="PS50931"/>
    </source>
</evidence>
<dbReference type="CDD" id="cd05466">
    <property type="entry name" value="PBP2_LTTR_substrate"/>
    <property type="match status" value="1"/>
</dbReference>
<dbReference type="InterPro" id="IPR058163">
    <property type="entry name" value="LysR-type_TF_proteobact-type"/>
</dbReference>
<gene>
    <name evidence="6" type="ORF">SAMN04488026_102933</name>
</gene>
<dbReference type="PANTHER" id="PTHR30537">
    <property type="entry name" value="HTH-TYPE TRANSCRIPTIONAL REGULATOR"/>
    <property type="match status" value="1"/>
</dbReference>
<dbReference type="InterPro" id="IPR005119">
    <property type="entry name" value="LysR_subst-bd"/>
</dbReference>
<dbReference type="InterPro" id="IPR036390">
    <property type="entry name" value="WH_DNA-bd_sf"/>
</dbReference>
<dbReference type="OrthoDB" id="7768317at2"/>
<sequence>MNKSLWDDIRYVLAVAETGSLNAAATQLGVTHATVLRRVSIFEQKHGQAVFQKRPTGYRVLPEAEPILAEARNVRDAVLALDRAFLGTDPSLSGPVRIASTDSICTCILPPIVEEISRIHPDLEIVLQSANFRHDFLRLSADIAVRPAIGLEEGMFGEKAGCFEFAAYATDNCRDVWLRLEGPLQHIPVAKWMQESIAPDRSSIGSDSFLVLREFIAAGAGYGILPEYVGDADQRLTRLAAAIPAFRTPIWVATLKELSNNVRFRTVREILRAEIAKTLRPISATV</sequence>
<keyword evidence="2" id="KW-0805">Transcription regulation</keyword>
<dbReference type="Proteomes" id="UP000199382">
    <property type="component" value="Unassembled WGS sequence"/>
</dbReference>
<protein>
    <submittedName>
        <fullName evidence="6">DNA-binding transcriptional regulator, LysR family</fullName>
    </submittedName>
</protein>
<name>A0A1G8YJ14_9RHOB</name>
<dbReference type="GO" id="GO:0006351">
    <property type="term" value="P:DNA-templated transcription"/>
    <property type="evidence" value="ECO:0007669"/>
    <property type="project" value="TreeGrafter"/>
</dbReference>
<reference evidence="6 7" key="1">
    <citation type="submission" date="2016-10" db="EMBL/GenBank/DDBJ databases">
        <authorList>
            <person name="de Groot N.N."/>
        </authorList>
    </citation>
    <scope>NUCLEOTIDE SEQUENCE [LARGE SCALE GENOMIC DNA]</scope>
    <source>
        <strain evidence="6 7">DSM 25294</strain>
    </source>
</reference>
<keyword evidence="3 6" id="KW-0238">DNA-binding</keyword>
<dbReference type="PROSITE" id="PS50931">
    <property type="entry name" value="HTH_LYSR"/>
    <property type="match status" value="1"/>
</dbReference>
<organism evidence="6 7">
    <name type="scientific">Aliiruegeria lutimaris</name>
    <dbReference type="NCBI Taxonomy" id="571298"/>
    <lineage>
        <taxon>Bacteria</taxon>
        <taxon>Pseudomonadati</taxon>
        <taxon>Pseudomonadota</taxon>
        <taxon>Alphaproteobacteria</taxon>
        <taxon>Rhodobacterales</taxon>
        <taxon>Roseobacteraceae</taxon>
        <taxon>Aliiruegeria</taxon>
    </lineage>
</organism>
<evidence type="ECO:0000256" key="3">
    <source>
        <dbReference type="ARBA" id="ARBA00023125"/>
    </source>
</evidence>
<dbReference type="STRING" id="571298.SAMN04488026_102933"/>
<dbReference type="GO" id="GO:0043565">
    <property type="term" value="F:sequence-specific DNA binding"/>
    <property type="evidence" value="ECO:0007669"/>
    <property type="project" value="TreeGrafter"/>
</dbReference>
<feature type="domain" description="HTH lysR-type" evidence="5">
    <location>
        <begin position="1"/>
        <end position="61"/>
    </location>
</feature>
<dbReference type="InterPro" id="IPR000847">
    <property type="entry name" value="LysR_HTH_N"/>
</dbReference>
<dbReference type="Gene3D" id="3.40.190.290">
    <property type="match status" value="1"/>
</dbReference>
<evidence type="ECO:0000313" key="7">
    <source>
        <dbReference type="Proteomes" id="UP000199382"/>
    </source>
</evidence>
<evidence type="ECO:0000313" key="6">
    <source>
        <dbReference type="EMBL" id="SDK02778.1"/>
    </source>
</evidence>
<dbReference type="GO" id="GO:0003700">
    <property type="term" value="F:DNA-binding transcription factor activity"/>
    <property type="evidence" value="ECO:0007669"/>
    <property type="project" value="InterPro"/>
</dbReference>
<dbReference type="Pfam" id="PF03466">
    <property type="entry name" value="LysR_substrate"/>
    <property type="match status" value="1"/>
</dbReference>